<dbReference type="Gene3D" id="3.50.50.60">
    <property type="entry name" value="FAD/NAD(P)-binding domain"/>
    <property type="match status" value="2"/>
</dbReference>
<protein>
    <submittedName>
        <fullName evidence="4">D-amino acid dehydrogenase</fullName>
    </submittedName>
</protein>
<proteinExistence type="inferred from homology"/>
<name>A0A3S0QRM8_9HYPH</name>
<dbReference type="RefSeq" id="WP_126924716.1">
    <property type="nucleotide sequence ID" value="NZ_ML133699.1"/>
</dbReference>
<dbReference type="Gene3D" id="3.30.9.10">
    <property type="entry name" value="D-Amino Acid Oxidase, subunit A, domain 2"/>
    <property type="match status" value="1"/>
</dbReference>
<keyword evidence="2" id="KW-0560">Oxidoreductase</keyword>
<dbReference type="PANTHER" id="PTHR13847">
    <property type="entry name" value="SARCOSINE DEHYDROGENASE-RELATED"/>
    <property type="match status" value="1"/>
</dbReference>
<comment type="caution">
    <text evidence="4">The sequence shown here is derived from an EMBL/GenBank/DDBJ whole genome shotgun (WGS) entry which is preliminary data.</text>
</comment>
<reference evidence="5" key="1">
    <citation type="submission" date="2018-11" db="EMBL/GenBank/DDBJ databases">
        <title>Rhizobium chutanense sp. nov., isolated from root nodules of Phaseolus vulgaris in China.</title>
        <authorList>
            <person name="Huo Y."/>
        </authorList>
    </citation>
    <scope>NUCLEOTIDE SEQUENCE [LARGE SCALE GENOMIC DNA]</scope>
    <source>
        <strain evidence="5">CCBAU 65647</strain>
    </source>
</reference>
<dbReference type="NCBIfam" id="NF009074">
    <property type="entry name" value="PRK12409.1"/>
    <property type="match status" value="1"/>
</dbReference>
<accession>A0A3S0QRM8</accession>
<dbReference type="InterPro" id="IPR006076">
    <property type="entry name" value="FAD-dep_OxRdtase"/>
</dbReference>
<organism evidence="4 5">
    <name type="scientific">Rhizobium vallis</name>
    <dbReference type="NCBI Taxonomy" id="634290"/>
    <lineage>
        <taxon>Bacteria</taxon>
        <taxon>Pseudomonadati</taxon>
        <taxon>Pseudomonadota</taxon>
        <taxon>Alphaproteobacteria</taxon>
        <taxon>Hyphomicrobiales</taxon>
        <taxon>Rhizobiaceae</taxon>
        <taxon>Rhizobium/Agrobacterium group</taxon>
        <taxon>Rhizobium</taxon>
    </lineage>
</organism>
<dbReference type="GO" id="GO:0055130">
    <property type="term" value="P:D-alanine catabolic process"/>
    <property type="evidence" value="ECO:0007669"/>
    <property type="project" value="TreeGrafter"/>
</dbReference>
<dbReference type="OrthoDB" id="9805337at2"/>
<dbReference type="SUPFAM" id="SSF54373">
    <property type="entry name" value="FAD-linked reductases, C-terminal domain"/>
    <property type="match status" value="1"/>
</dbReference>
<feature type="domain" description="FAD dependent oxidoreductase" evidence="3">
    <location>
        <begin position="4"/>
        <end position="401"/>
    </location>
</feature>
<evidence type="ECO:0000313" key="5">
    <source>
        <dbReference type="Proteomes" id="UP000278823"/>
    </source>
</evidence>
<dbReference type="GO" id="GO:0005737">
    <property type="term" value="C:cytoplasm"/>
    <property type="evidence" value="ECO:0007669"/>
    <property type="project" value="TreeGrafter"/>
</dbReference>
<dbReference type="SUPFAM" id="SSF51905">
    <property type="entry name" value="FAD/NAD(P)-binding domain"/>
    <property type="match status" value="1"/>
</dbReference>
<dbReference type="EMBL" id="RJTH01000015">
    <property type="protein sequence ID" value="RUM20496.1"/>
    <property type="molecule type" value="Genomic_DNA"/>
</dbReference>
<dbReference type="GO" id="GO:0008718">
    <property type="term" value="F:D-amino-acid dehydrogenase activity"/>
    <property type="evidence" value="ECO:0007669"/>
    <property type="project" value="TreeGrafter"/>
</dbReference>
<dbReference type="Proteomes" id="UP000278823">
    <property type="component" value="Unassembled WGS sequence"/>
</dbReference>
<keyword evidence="5" id="KW-1185">Reference proteome</keyword>
<dbReference type="AlphaFoldDB" id="A0A3S0QRM8"/>
<sequence>MSHIVVLGAGITGVTTAYALLKRGHDVTVIERHRYPAMETSFANGGQLSASNAEVWNSWSTVVKGMKWMLKKDAPLLMNPSPSWHKYSWMGEFLGSISGYKDNTIATTRLAIEARKHMFATAESEGIDFDLEKRGILHVYYDRKSFDGAQKVNELLQAGGLDRRAVSPAEIKSIEPALVGDFFGGFFTPSDSTGDIHKFTRGLAEACVRQGAKFLFDADVQDVVAGNQVTVTWRPTGGADTQVRTLNADAIVVCAGVGSRKFASMLGDRVNVYPVKGYSITVHLDDPESQNGAPWVSLLDDRAKIVTSRLGPDRFRVAGTAEFNGINRDIRSDRTKPLVDWVRMLFPSASTSRVVPWAGLRPMMPNMMPQVRKGSKPGVFYNTGHGHLGWTLSAATADLLSGLVDEYSQGQPRRVA</sequence>
<evidence type="ECO:0000256" key="2">
    <source>
        <dbReference type="ARBA" id="ARBA00023002"/>
    </source>
</evidence>
<evidence type="ECO:0000259" key="3">
    <source>
        <dbReference type="Pfam" id="PF01266"/>
    </source>
</evidence>
<dbReference type="InterPro" id="IPR036188">
    <property type="entry name" value="FAD/NAD-bd_sf"/>
</dbReference>
<dbReference type="PANTHER" id="PTHR13847:SF280">
    <property type="entry name" value="D-AMINO ACID DEHYDROGENASE"/>
    <property type="match status" value="1"/>
</dbReference>
<dbReference type="GO" id="GO:0005886">
    <property type="term" value="C:plasma membrane"/>
    <property type="evidence" value="ECO:0007669"/>
    <property type="project" value="TreeGrafter"/>
</dbReference>
<evidence type="ECO:0000313" key="4">
    <source>
        <dbReference type="EMBL" id="RUM20496.1"/>
    </source>
</evidence>
<comment type="similarity">
    <text evidence="1">Belongs to the DadA oxidoreductase family.</text>
</comment>
<evidence type="ECO:0000256" key="1">
    <source>
        <dbReference type="ARBA" id="ARBA00009410"/>
    </source>
</evidence>
<dbReference type="Pfam" id="PF01266">
    <property type="entry name" value="DAO"/>
    <property type="match status" value="1"/>
</dbReference>
<gene>
    <name evidence="4" type="ORF">EFQ99_29690</name>
</gene>